<evidence type="ECO:0008006" key="3">
    <source>
        <dbReference type="Google" id="ProtNLM"/>
    </source>
</evidence>
<organism evidence="1 2">
    <name type="scientific">Dactylonectria estremocensis</name>
    <dbReference type="NCBI Taxonomy" id="1079267"/>
    <lineage>
        <taxon>Eukaryota</taxon>
        <taxon>Fungi</taxon>
        <taxon>Dikarya</taxon>
        <taxon>Ascomycota</taxon>
        <taxon>Pezizomycotina</taxon>
        <taxon>Sordariomycetes</taxon>
        <taxon>Hypocreomycetidae</taxon>
        <taxon>Hypocreales</taxon>
        <taxon>Nectriaceae</taxon>
        <taxon>Dactylonectria</taxon>
    </lineage>
</organism>
<name>A0A9P9D4K6_9HYPO</name>
<proteinExistence type="predicted"/>
<evidence type="ECO:0000313" key="1">
    <source>
        <dbReference type="EMBL" id="KAH7112615.1"/>
    </source>
</evidence>
<protein>
    <recommendedName>
        <fullName evidence="3">BED-type domain-containing protein</fullName>
    </recommendedName>
</protein>
<accession>A0A9P9D4K6</accession>
<comment type="caution">
    <text evidence="1">The sequence shown here is derived from an EMBL/GenBank/DDBJ whole genome shotgun (WGS) entry which is preliminary data.</text>
</comment>
<dbReference type="EMBL" id="JAGMUU010000050">
    <property type="protein sequence ID" value="KAH7112615.1"/>
    <property type="molecule type" value="Genomic_DNA"/>
</dbReference>
<reference evidence="1" key="1">
    <citation type="journal article" date="2021" name="Nat. Commun.">
        <title>Genetic determinants of endophytism in the Arabidopsis root mycobiome.</title>
        <authorList>
            <person name="Mesny F."/>
            <person name="Miyauchi S."/>
            <person name="Thiergart T."/>
            <person name="Pickel B."/>
            <person name="Atanasova L."/>
            <person name="Karlsson M."/>
            <person name="Huettel B."/>
            <person name="Barry K.W."/>
            <person name="Haridas S."/>
            <person name="Chen C."/>
            <person name="Bauer D."/>
            <person name="Andreopoulos W."/>
            <person name="Pangilinan J."/>
            <person name="LaButti K."/>
            <person name="Riley R."/>
            <person name="Lipzen A."/>
            <person name="Clum A."/>
            <person name="Drula E."/>
            <person name="Henrissat B."/>
            <person name="Kohler A."/>
            <person name="Grigoriev I.V."/>
            <person name="Martin F.M."/>
            <person name="Hacquard S."/>
        </authorList>
    </citation>
    <scope>NUCLEOTIDE SEQUENCE</scope>
    <source>
        <strain evidence="1">MPI-CAGE-AT-0021</strain>
    </source>
</reference>
<gene>
    <name evidence="1" type="ORF">B0J13DRAFT_461205</name>
</gene>
<evidence type="ECO:0000313" key="2">
    <source>
        <dbReference type="Proteomes" id="UP000717696"/>
    </source>
</evidence>
<dbReference type="AlphaFoldDB" id="A0A9P9D4K6"/>
<dbReference type="Proteomes" id="UP000717696">
    <property type="component" value="Unassembled WGS sequence"/>
</dbReference>
<keyword evidence="2" id="KW-1185">Reference proteome</keyword>
<sequence>MAASTITHFFTRASNKPSESGNVVLAPESIHSRRDSDSLIQPDEFNLQGQQYTRCAVLARGPKSTKRRTSVIWLYGEDLQSKRDEKRVWYCYLCEKQRRQQDLPAISTGNSTALDHLHLKHDIDKTTG</sequence>
<feature type="non-terminal residue" evidence="1">
    <location>
        <position position="128"/>
    </location>
</feature>
<dbReference type="OrthoDB" id="5026157at2759"/>